<sequence>MGNMVNTVTGPVAAEDLGKTLMHEHFIFGYPGFQGDTTLGPYDRNAYLQIGIEVAERAKAHGVKTVVDPTPNECGRDPELLREISERTGVQIVCATGYYYEGESATAYFKFRSAMGNVEDEIYEMYMKEITEGIGNTGIKAGIIKLASSKDQITPYEQMFFRAAARVQKETGITILTHTQEGTMGPQQAELLVSNGADPTRVMIGHMDGNTNVSYHLQTLQYGVNIGFDRFGLEGLVGTPHDVDRVAVLLGLIGLGYQNQIMLSHDTVNIWLGRPLHMPEAMQQMVANWHITHIFDNIIPKLKAAGISDETLHTLFVSNPAKTFGAEVLAEQKVS</sequence>
<keyword evidence="7" id="KW-1185">Reference proteome</keyword>
<evidence type="ECO:0000256" key="1">
    <source>
        <dbReference type="ARBA" id="ARBA00022723"/>
    </source>
</evidence>
<feature type="binding site" evidence="4">
    <location>
        <position position="25"/>
    </location>
    <ligand>
        <name>Zn(2+)</name>
        <dbReference type="ChEBI" id="CHEBI:29105"/>
        <label>1</label>
    </ligand>
</feature>
<dbReference type="KEGG" id="eff:skT53_13380"/>
<comment type="similarity">
    <text evidence="5">Belongs to the metallo-dependent hydrolases superfamily. Phosphotriesterase family.</text>
</comment>
<reference evidence="6 7" key="1">
    <citation type="submission" date="2020-08" db="EMBL/GenBank/DDBJ databases">
        <title>Complete Genome Sequence of Effusibacillus dendaii Strain skT53, Isolated from Farmland soil.</title>
        <authorList>
            <person name="Konishi T."/>
            <person name="Kawasaki H."/>
        </authorList>
    </citation>
    <scope>NUCLEOTIDE SEQUENCE [LARGE SCALE GENOMIC DNA]</scope>
    <source>
        <strain evidence="7">skT53</strain>
    </source>
</reference>
<dbReference type="AlphaFoldDB" id="A0A7I8D871"/>
<dbReference type="Gene3D" id="3.20.20.140">
    <property type="entry name" value="Metal-dependent hydrolases"/>
    <property type="match status" value="1"/>
</dbReference>
<keyword evidence="2" id="KW-0378">Hydrolase</keyword>
<feature type="binding site" description="via carbamate group" evidence="4">
    <location>
        <position position="145"/>
    </location>
    <ligand>
        <name>Zn(2+)</name>
        <dbReference type="ChEBI" id="CHEBI:29105"/>
        <label>1</label>
    </ligand>
</feature>
<evidence type="ECO:0000256" key="4">
    <source>
        <dbReference type="PIRSR" id="PIRSR601559-51"/>
    </source>
</evidence>
<dbReference type="EMBL" id="AP023366">
    <property type="protein sequence ID" value="BCJ86353.1"/>
    <property type="molecule type" value="Genomic_DNA"/>
</dbReference>
<dbReference type="SUPFAM" id="SSF51556">
    <property type="entry name" value="Metallo-dependent hydrolases"/>
    <property type="match status" value="1"/>
</dbReference>
<name>A0A7I8D871_9BACL</name>
<dbReference type="PANTHER" id="PTHR10819:SF3">
    <property type="entry name" value="PHOSPHOTRIESTERASE-RELATED PROTEIN"/>
    <property type="match status" value="1"/>
</dbReference>
<dbReference type="PROSITE" id="PS51347">
    <property type="entry name" value="PHOSPHOTRIESTERASE_2"/>
    <property type="match status" value="1"/>
</dbReference>
<feature type="binding site" description="via carbamate group" evidence="4">
    <location>
        <position position="145"/>
    </location>
    <ligand>
        <name>Zn(2+)</name>
        <dbReference type="ChEBI" id="CHEBI:29105"/>
        <label>2</label>
    </ligand>
</feature>
<evidence type="ECO:0000256" key="5">
    <source>
        <dbReference type="PROSITE-ProRule" id="PRU00679"/>
    </source>
</evidence>
<evidence type="ECO:0000313" key="6">
    <source>
        <dbReference type="EMBL" id="BCJ86353.1"/>
    </source>
</evidence>
<keyword evidence="1 4" id="KW-0479">Metal-binding</keyword>
<organism evidence="6 7">
    <name type="scientific">Effusibacillus dendaii</name>
    <dbReference type="NCBI Taxonomy" id="2743772"/>
    <lineage>
        <taxon>Bacteria</taxon>
        <taxon>Bacillati</taxon>
        <taxon>Bacillota</taxon>
        <taxon>Bacilli</taxon>
        <taxon>Bacillales</taxon>
        <taxon>Alicyclobacillaceae</taxon>
        <taxon>Effusibacillus</taxon>
    </lineage>
</organism>
<evidence type="ECO:0000313" key="7">
    <source>
        <dbReference type="Proteomes" id="UP000593802"/>
    </source>
</evidence>
<feature type="modified residue" description="N6-carboxylysine" evidence="3 5">
    <location>
        <position position="145"/>
    </location>
</feature>
<dbReference type="Pfam" id="PF02126">
    <property type="entry name" value="PTE"/>
    <property type="match status" value="1"/>
</dbReference>
<dbReference type="PIRSF" id="PIRSF016839">
    <property type="entry name" value="PhP"/>
    <property type="match status" value="1"/>
</dbReference>
<dbReference type="InterPro" id="IPR001559">
    <property type="entry name" value="Phosphotriesterase"/>
</dbReference>
<feature type="binding site" evidence="4">
    <location>
        <position position="178"/>
    </location>
    <ligand>
        <name>Zn(2+)</name>
        <dbReference type="ChEBI" id="CHEBI:29105"/>
        <label>2</label>
    </ligand>
</feature>
<dbReference type="PANTHER" id="PTHR10819">
    <property type="entry name" value="PHOSPHOTRIESTERASE-RELATED"/>
    <property type="match status" value="1"/>
</dbReference>
<proteinExistence type="inferred from homology"/>
<comment type="cofactor">
    <cofactor evidence="4">
        <name>a divalent metal cation</name>
        <dbReference type="ChEBI" id="CHEBI:60240"/>
    </cofactor>
    <text evidence="4">Binds 2 divalent metal cations per subunit.</text>
</comment>
<evidence type="ECO:0000256" key="2">
    <source>
        <dbReference type="ARBA" id="ARBA00022801"/>
    </source>
</evidence>
<feature type="binding site" evidence="4">
    <location>
        <position position="23"/>
    </location>
    <ligand>
        <name>Zn(2+)</name>
        <dbReference type="ChEBI" id="CHEBI:29105"/>
        <label>1</label>
    </ligand>
</feature>
<feature type="binding site" evidence="4">
    <location>
        <position position="266"/>
    </location>
    <ligand>
        <name>Zn(2+)</name>
        <dbReference type="ChEBI" id="CHEBI:29105"/>
        <label>1</label>
    </ligand>
</feature>
<dbReference type="Proteomes" id="UP000593802">
    <property type="component" value="Chromosome"/>
</dbReference>
<dbReference type="CDD" id="cd00530">
    <property type="entry name" value="PTE"/>
    <property type="match status" value="1"/>
</dbReference>
<gene>
    <name evidence="6" type="ORF">skT53_13380</name>
</gene>
<evidence type="ECO:0000256" key="3">
    <source>
        <dbReference type="PIRSR" id="PIRSR601559-50"/>
    </source>
</evidence>
<accession>A0A7I8D871</accession>
<dbReference type="InterPro" id="IPR032466">
    <property type="entry name" value="Metal_Hydrolase"/>
</dbReference>
<dbReference type="GO" id="GO:0008270">
    <property type="term" value="F:zinc ion binding"/>
    <property type="evidence" value="ECO:0007669"/>
    <property type="project" value="InterPro"/>
</dbReference>
<dbReference type="GO" id="GO:0016787">
    <property type="term" value="F:hydrolase activity"/>
    <property type="evidence" value="ECO:0007669"/>
    <property type="project" value="UniProtKB-KW"/>
</dbReference>
<dbReference type="RefSeq" id="WP_200760362.1">
    <property type="nucleotide sequence ID" value="NZ_AP023366.1"/>
</dbReference>
<protein>
    <submittedName>
        <fullName evidence="6">Phosphotriesterase</fullName>
    </submittedName>
</protein>
<feature type="binding site" evidence="4">
    <location>
        <position position="206"/>
    </location>
    <ligand>
        <name>Zn(2+)</name>
        <dbReference type="ChEBI" id="CHEBI:29105"/>
        <label>2</label>
    </ligand>
</feature>